<dbReference type="Gene3D" id="1.20.1250.20">
    <property type="entry name" value="MFS general substrate transporter like domains"/>
    <property type="match status" value="1"/>
</dbReference>
<sequence>MKSIFSKNNIFIRMRSISPALRWALVGFCFSMLGNQAYEGSVLPSIIIVGLPAWVIGFRKTFMTVADFLSPCSGWIVDKLGGFRALAMTEGVEGVLSLLPLLMLGSPAWKWSLVALSCALLITGQVIDIASEVFEVDAAGGDDGMIVNYSGIVSILASITGTLLGSPLGSWIASWSIPAVLIFSSVTSFAACATRFIMKQDIAQASCVEEEASCDVENGSQAISEEGEVSQESQANDVINKSTSKQSANSHLKSKLMLLLGSLLVAFIPACSVSYILLGFGKQYGSKSLTILYIFSGVGSVLASVLYAHSSQKLGLRKVAILGIAVSLVAYCLMFSSILPMMCFAFFLESIGGMLLVEPIIVARQILFKGNMLAKFSGWARLAFAIGATTGSWIGFAFSSTLQWQLLPILALIFSAGLIVVLPQLPNTSYVD</sequence>
<feature type="transmembrane region" description="Helical" evidence="1">
    <location>
        <begin position="20"/>
        <end position="38"/>
    </location>
</feature>
<accession>I4LZ64</accession>
<comment type="caution">
    <text evidence="2">The sequence shown here is derived from an EMBL/GenBank/DDBJ whole genome shotgun (WGS) entry which is preliminary data.</text>
</comment>
<evidence type="ECO:0000313" key="3">
    <source>
        <dbReference type="Proteomes" id="UP000004884"/>
    </source>
</evidence>
<feature type="transmembrane region" description="Helical" evidence="1">
    <location>
        <begin position="256"/>
        <end position="278"/>
    </location>
</feature>
<feature type="transmembrane region" description="Helical" evidence="1">
    <location>
        <begin position="379"/>
        <end position="398"/>
    </location>
</feature>
<dbReference type="RefSeq" id="WP_004123312.1">
    <property type="nucleotide sequence ID" value="NZ_ADER01000001.1"/>
</dbReference>
<feature type="transmembrane region" description="Helical" evidence="1">
    <location>
        <begin position="319"/>
        <end position="338"/>
    </location>
</feature>
<dbReference type="AlphaFoldDB" id="I4LZ64"/>
<keyword evidence="1" id="KW-1133">Transmembrane helix</keyword>
<feature type="transmembrane region" description="Helical" evidence="1">
    <location>
        <begin position="44"/>
        <end position="62"/>
    </location>
</feature>
<dbReference type="NCBIfam" id="NF037960">
    <property type="entry name" value="MFS_trans"/>
    <property type="match status" value="1"/>
</dbReference>
<gene>
    <name evidence="2" type="ORF">CGSMWGv1400E_00180</name>
</gene>
<keyword evidence="1" id="KW-0472">Membrane</keyword>
<name>I4LZ64_GARVA</name>
<feature type="transmembrane region" description="Helical" evidence="1">
    <location>
        <begin position="172"/>
        <end position="193"/>
    </location>
</feature>
<dbReference type="SUPFAM" id="SSF103473">
    <property type="entry name" value="MFS general substrate transporter"/>
    <property type="match status" value="1"/>
</dbReference>
<protein>
    <recommendedName>
        <fullName evidence="4">Major facilitator superfamily MFS_1</fullName>
    </recommendedName>
</protein>
<dbReference type="InterPro" id="IPR036259">
    <property type="entry name" value="MFS_trans_sf"/>
</dbReference>
<dbReference type="PATRIC" id="fig|698956.3.peg.36"/>
<feature type="transmembrane region" description="Helical" evidence="1">
    <location>
        <begin position="404"/>
        <end position="422"/>
    </location>
</feature>
<dbReference type="EMBL" id="ADER01000001">
    <property type="protein sequence ID" value="EIK82254.1"/>
    <property type="molecule type" value="Genomic_DNA"/>
</dbReference>
<dbReference type="Proteomes" id="UP000004884">
    <property type="component" value="Unassembled WGS sequence"/>
</dbReference>
<evidence type="ECO:0000256" key="1">
    <source>
        <dbReference type="SAM" id="Phobius"/>
    </source>
</evidence>
<feature type="transmembrane region" description="Helical" evidence="1">
    <location>
        <begin position="290"/>
        <end position="307"/>
    </location>
</feature>
<evidence type="ECO:0008006" key="4">
    <source>
        <dbReference type="Google" id="ProtNLM"/>
    </source>
</evidence>
<evidence type="ECO:0000313" key="2">
    <source>
        <dbReference type="EMBL" id="EIK82254.1"/>
    </source>
</evidence>
<organism evidence="2 3">
    <name type="scientific">Gardnerella vaginalis 1400E</name>
    <dbReference type="NCBI Taxonomy" id="698956"/>
    <lineage>
        <taxon>Bacteria</taxon>
        <taxon>Bacillati</taxon>
        <taxon>Actinomycetota</taxon>
        <taxon>Actinomycetes</taxon>
        <taxon>Bifidobacteriales</taxon>
        <taxon>Bifidobacteriaceae</taxon>
        <taxon>Gardnerella</taxon>
    </lineage>
</organism>
<reference evidence="2 3" key="1">
    <citation type="journal article" date="2012" name="J. Bacteriol.">
        <title>Comparative Genomic Analyses of 17 Clinical Isolates of Gardnerella vaginalis Provide Evidence of Multiple Genetically Isolated Clades Consistent with Subspeciation into Genovars.</title>
        <authorList>
            <person name="Ahmed A."/>
            <person name="Earl J."/>
            <person name="Retchless A."/>
            <person name="Hillier S."/>
            <person name="Rabe L."/>
            <person name="Cherpes T."/>
            <person name="Powell E."/>
            <person name="Janto B."/>
            <person name="Eutsey R."/>
            <person name="Hiller N.L."/>
            <person name="Boissy R."/>
            <person name="Dahlgreen M."/>
            <person name="Hall B."/>
            <person name="Costerton J."/>
            <person name="Post J.C."/>
            <person name="Hu F."/>
            <person name="Ehrlich G."/>
        </authorList>
    </citation>
    <scope>NUCLEOTIDE SEQUENCE [LARGE SCALE GENOMIC DNA]</scope>
    <source>
        <strain evidence="2 3">1400E</strain>
    </source>
</reference>
<keyword evidence="1" id="KW-0812">Transmembrane</keyword>
<proteinExistence type="predicted"/>
<feature type="transmembrane region" description="Helical" evidence="1">
    <location>
        <begin position="146"/>
        <end position="166"/>
    </location>
</feature>